<evidence type="ECO:0000256" key="1">
    <source>
        <dbReference type="ARBA" id="ARBA00004613"/>
    </source>
</evidence>
<dbReference type="EC" id="3.1.1.73" evidence="2"/>
<evidence type="ECO:0000313" key="12">
    <source>
        <dbReference type="EMBL" id="KAF2397604.1"/>
    </source>
</evidence>
<accession>A0A6G1HNW8</accession>
<gene>
    <name evidence="12" type="ORF">EJ06DRAFT_559148</name>
</gene>
<dbReference type="AlphaFoldDB" id="A0A6G1HNW8"/>
<dbReference type="GO" id="GO:0030600">
    <property type="term" value="F:feruloyl esterase activity"/>
    <property type="evidence" value="ECO:0007669"/>
    <property type="project" value="UniProtKB-EC"/>
</dbReference>
<evidence type="ECO:0000256" key="4">
    <source>
        <dbReference type="ARBA" id="ARBA00022651"/>
    </source>
</evidence>
<protein>
    <recommendedName>
        <fullName evidence="2">feruloyl esterase</fullName>
        <ecNumber evidence="2">3.1.1.73</ecNumber>
    </recommendedName>
</protein>
<dbReference type="OrthoDB" id="424610at2759"/>
<evidence type="ECO:0000256" key="11">
    <source>
        <dbReference type="SAM" id="SignalP"/>
    </source>
</evidence>
<reference evidence="12" key="1">
    <citation type="journal article" date="2020" name="Stud. Mycol.">
        <title>101 Dothideomycetes genomes: a test case for predicting lifestyles and emergence of pathogens.</title>
        <authorList>
            <person name="Haridas S."/>
            <person name="Albert R."/>
            <person name="Binder M."/>
            <person name="Bloem J."/>
            <person name="Labutti K."/>
            <person name="Salamov A."/>
            <person name="Andreopoulos B."/>
            <person name="Baker S."/>
            <person name="Barry K."/>
            <person name="Bills G."/>
            <person name="Bluhm B."/>
            <person name="Cannon C."/>
            <person name="Castanera R."/>
            <person name="Culley D."/>
            <person name="Daum C."/>
            <person name="Ezra D."/>
            <person name="Gonzalez J."/>
            <person name="Henrissat B."/>
            <person name="Kuo A."/>
            <person name="Liang C."/>
            <person name="Lipzen A."/>
            <person name="Lutzoni F."/>
            <person name="Magnuson J."/>
            <person name="Mondo S."/>
            <person name="Nolan M."/>
            <person name="Ohm R."/>
            <person name="Pangilinan J."/>
            <person name="Park H.-J."/>
            <person name="Ramirez L."/>
            <person name="Alfaro M."/>
            <person name="Sun H."/>
            <person name="Tritt A."/>
            <person name="Yoshinaga Y."/>
            <person name="Zwiers L.-H."/>
            <person name="Turgeon B."/>
            <person name="Goodwin S."/>
            <person name="Spatafora J."/>
            <person name="Crous P."/>
            <person name="Grigoriev I."/>
        </authorList>
    </citation>
    <scope>NUCLEOTIDE SEQUENCE</scope>
    <source>
        <strain evidence="12">CBS 262.69</strain>
    </source>
</reference>
<evidence type="ECO:0000256" key="3">
    <source>
        <dbReference type="ARBA" id="ARBA00022525"/>
    </source>
</evidence>
<feature type="compositionally biased region" description="Basic and acidic residues" evidence="10">
    <location>
        <begin position="375"/>
        <end position="413"/>
    </location>
</feature>
<dbReference type="InterPro" id="IPR043595">
    <property type="entry name" value="FaeB/C/D"/>
</dbReference>
<evidence type="ECO:0000256" key="7">
    <source>
        <dbReference type="ARBA" id="ARBA00023277"/>
    </source>
</evidence>
<evidence type="ECO:0000256" key="10">
    <source>
        <dbReference type="SAM" id="MobiDB-lite"/>
    </source>
</evidence>
<keyword evidence="4" id="KW-0858">Xylan degradation</keyword>
<evidence type="ECO:0000256" key="8">
    <source>
        <dbReference type="ARBA" id="ARBA00023326"/>
    </source>
</evidence>
<dbReference type="Gene3D" id="3.40.50.1820">
    <property type="entry name" value="alpha/beta hydrolase"/>
    <property type="match status" value="1"/>
</dbReference>
<evidence type="ECO:0000256" key="6">
    <source>
        <dbReference type="ARBA" id="ARBA00022801"/>
    </source>
</evidence>
<keyword evidence="3" id="KW-0964">Secreted</keyword>
<dbReference type="GO" id="GO:0005576">
    <property type="term" value="C:extracellular region"/>
    <property type="evidence" value="ECO:0007669"/>
    <property type="project" value="UniProtKB-SubCell"/>
</dbReference>
<comment type="catalytic activity">
    <reaction evidence="9">
        <text>feruloyl-polysaccharide + H2O = ferulate + polysaccharide.</text>
        <dbReference type="EC" id="3.1.1.73"/>
    </reaction>
</comment>
<dbReference type="SUPFAM" id="SSF53474">
    <property type="entry name" value="alpha/beta-Hydrolases"/>
    <property type="match status" value="1"/>
</dbReference>
<dbReference type="InterPro" id="IPR029058">
    <property type="entry name" value="AB_hydrolase_fold"/>
</dbReference>
<feature type="signal peptide" evidence="11">
    <location>
        <begin position="1"/>
        <end position="17"/>
    </location>
</feature>
<keyword evidence="6 12" id="KW-0378">Hydrolase</keyword>
<evidence type="ECO:0000256" key="5">
    <source>
        <dbReference type="ARBA" id="ARBA00022729"/>
    </source>
</evidence>
<feature type="region of interest" description="Disordered" evidence="10">
    <location>
        <begin position="375"/>
        <end position="435"/>
    </location>
</feature>
<evidence type="ECO:0000313" key="13">
    <source>
        <dbReference type="Proteomes" id="UP000799640"/>
    </source>
</evidence>
<feature type="chain" id="PRO_5039679775" description="feruloyl esterase" evidence="11">
    <location>
        <begin position="18"/>
        <end position="435"/>
    </location>
</feature>
<dbReference type="PANTHER" id="PTHR38050:SF2">
    <property type="entry name" value="FERULOYL ESTERASE C-RELATED"/>
    <property type="match status" value="1"/>
</dbReference>
<dbReference type="GO" id="GO:0045493">
    <property type="term" value="P:xylan catabolic process"/>
    <property type="evidence" value="ECO:0007669"/>
    <property type="project" value="UniProtKB-KW"/>
</dbReference>
<evidence type="ECO:0000256" key="2">
    <source>
        <dbReference type="ARBA" id="ARBA00013091"/>
    </source>
</evidence>
<proteinExistence type="predicted"/>
<keyword evidence="13" id="KW-1185">Reference proteome</keyword>
<sequence length="435" mass="47669">MHFTIALFALLCAYVAADPSPGCSISAGAGEVKAGERIYDFDGRELRVHLPTTYDGRTPTGVIIALHDRGETGETMGIGTGFHDEDKNAGWVVVYPNAKEGYWTSDPMADYEPDHTRDNRSDIVRTAALLDHLGTKYCIDTRRVHVAGLGTGGGMTHLFACSPVLSTRIASVAIVGGLFFEAKPGDESVSGRAWARCRPGRRPVPLLEMHGNADVVAPYWPPEGAGDERTVKVVEWIEGWRGRNGCGEVVGGPQKSEYSDATYETEMIGGWVSEGVVFGGGAVRVAHACVGSGKEEVRGKVDLREERWLTNLHYSLRGVGHVWPRGAELQKDEVVVINKISVTPPGLPFFHATKEALKWFEAHELPEAGELKKQMAELKEERAKEEKKSGKKEEKKAKKEDGKIEKKKQAEKDVEIDEAEAEGKAEEAVHRKDEL</sequence>
<keyword evidence="5 11" id="KW-0732">Signal</keyword>
<feature type="compositionally biased region" description="Basic and acidic residues" evidence="10">
    <location>
        <begin position="421"/>
        <end position="435"/>
    </location>
</feature>
<dbReference type="PANTHER" id="PTHR38050">
    <property type="match status" value="1"/>
</dbReference>
<keyword evidence="8" id="KW-0624">Polysaccharide degradation</keyword>
<evidence type="ECO:0000256" key="9">
    <source>
        <dbReference type="ARBA" id="ARBA00034075"/>
    </source>
</evidence>
<keyword evidence="7" id="KW-0119">Carbohydrate metabolism</keyword>
<dbReference type="Proteomes" id="UP000799640">
    <property type="component" value="Unassembled WGS sequence"/>
</dbReference>
<organism evidence="12 13">
    <name type="scientific">Trichodelitschia bisporula</name>
    <dbReference type="NCBI Taxonomy" id="703511"/>
    <lineage>
        <taxon>Eukaryota</taxon>
        <taxon>Fungi</taxon>
        <taxon>Dikarya</taxon>
        <taxon>Ascomycota</taxon>
        <taxon>Pezizomycotina</taxon>
        <taxon>Dothideomycetes</taxon>
        <taxon>Dothideomycetes incertae sedis</taxon>
        <taxon>Phaeotrichales</taxon>
        <taxon>Phaeotrichaceae</taxon>
        <taxon>Trichodelitschia</taxon>
    </lineage>
</organism>
<dbReference type="EMBL" id="ML996703">
    <property type="protein sequence ID" value="KAF2397604.1"/>
    <property type="molecule type" value="Genomic_DNA"/>
</dbReference>
<comment type="subcellular location">
    <subcellularLocation>
        <location evidence="1">Secreted</location>
    </subcellularLocation>
</comment>
<name>A0A6G1HNW8_9PEZI</name>